<comment type="caution">
    <text evidence="1">The sequence shown here is derived from an EMBL/GenBank/DDBJ whole genome shotgun (WGS) entry which is preliminary data.</text>
</comment>
<evidence type="ECO:0000313" key="2">
    <source>
        <dbReference type="Proteomes" id="UP000730482"/>
    </source>
</evidence>
<proteinExistence type="predicted"/>
<evidence type="ECO:0000313" key="1">
    <source>
        <dbReference type="EMBL" id="MBS2552246.1"/>
    </source>
</evidence>
<name>A0ABS5L1Q5_9ACTN</name>
<reference evidence="1 2" key="1">
    <citation type="submission" date="2020-02" db="EMBL/GenBank/DDBJ databases">
        <title>Acidophilic actinobacteria isolated from forest soil.</title>
        <authorList>
            <person name="Golinska P."/>
        </authorList>
    </citation>
    <scope>NUCLEOTIDE SEQUENCE [LARGE SCALE GENOMIC DNA]</scope>
    <source>
        <strain evidence="1 2">NL8</strain>
    </source>
</reference>
<organism evidence="1 2">
    <name type="scientific">Catenulispora pinistramenti</name>
    <dbReference type="NCBI Taxonomy" id="2705254"/>
    <lineage>
        <taxon>Bacteria</taxon>
        <taxon>Bacillati</taxon>
        <taxon>Actinomycetota</taxon>
        <taxon>Actinomycetes</taxon>
        <taxon>Catenulisporales</taxon>
        <taxon>Catenulisporaceae</taxon>
        <taxon>Catenulispora</taxon>
    </lineage>
</organism>
<sequence>MQVRGTSEFDRIVIEDADEVTKVSPVPTDLVNGMQHRTESGHPAQIVRIRHRLDVRPLLQLDHDVRGLAGPRMHPTHDNVGTLARLRQPILDQHLRLAQAGRLQIACQDRQAACPSTLFAFTGSAPVGEHEGLAQPMREKVLTGFGGQ</sequence>
<accession>A0ABS5L1Q5</accession>
<keyword evidence="2" id="KW-1185">Reference proteome</keyword>
<gene>
    <name evidence="1" type="ORF">KGQ19_35865</name>
</gene>
<protein>
    <submittedName>
        <fullName evidence="1">Uncharacterized protein</fullName>
    </submittedName>
</protein>
<dbReference type="Proteomes" id="UP000730482">
    <property type="component" value="Unassembled WGS sequence"/>
</dbReference>
<dbReference type="EMBL" id="JAAFYZ010000178">
    <property type="protein sequence ID" value="MBS2552246.1"/>
    <property type="molecule type" value="Genomic_DNA"/>
</dbReference>
<dbReference type="RefSeq" id="WP_212017643.1">
    <property type="nucleotide sequence ID" value="NZ_JAAFYZ010000178.1"/>
</dbReference>